<feature type="signal peptide" evidence="3">
    <location>
        <begin position="1"/>
        <end position="17"/>
    </location>
</feature>
<evidence type="ECO:0000313" key="5">
    <source>
        <dbReference type="EMBL" id="CAC5407215.1"/>
    </source>
</evidence>
<feature type="domain" description="Macroglobulin" evidence="4">
    <location>
        <begin position="269"/>
        <end position="344"/>
    </location>
</feature>
<sequence length="470" mass="51660">MRLVLCLLLAFVGLVLAKNTYIATVPKQIRAGSSARICLSALKRSDRQVTIFVTILDKQNGTIATAQAQRNLRRGYGVVNIKVPGNTTARSDYKIRVSVIGDITFDQTAIRIQVSSKVSSIFIQTDKAVYKPGDLVQFRVFGTNTRLKVLRNPLTNLYTGSQKKQSKTISECSPSVRCICRDISIIFLDKSGTLDSQSGAKDIITANRCPVEISPANRCLVEISPANGCPVEISPANGCPVEISPTNGCPVEISPTNGYRAEISPANGILPKFEVNVVLPSFELKTDRFFTVTINALYTFGKPVQGDAELTIKRRWTRNTKDQIVKKFKINGKATIRVLMSEIEPRLGTYIEVIAKVTETITGISANDTVNVQIYDTPEKLTFSSSMSSFFKPGLDYTIILRATQRDDSPLNPPLGFVNITVTYTVPGERKPQNGLPSPGGNQIMPLPFPQPINTDTNVLWTRLEQIPES</sequence>
<reference evidence="5 6" key="1">
    <citation type="submission" date="2020-06" db="EMBL/GenBank/DDBJ databases">
        <authorList>
            <person name="Li R."/>
            <person name="Bekaert M."/>
        </authorList>
    </citation>
    <scope>NUCLEOTIDE SEQUENCE [LARGE SCALE GENOMIC DNA]</scope>
    <source>
        <strain evidence="6">wild</strain>
    </source>
</reference>
<dbReference type="Pfam" id="PF17791">
    <property type="entry name" value="MG3"/>
    <property type="match status" value="1"/>
</dbReference>
<dbReference type="PANTHER" id="PTHR11412:SF136">
    <property type="entry name" value="CD109 ANTIGEN"/>
    <property type="match status" value="1"/>
</dbReference>
<evidence type="ECO:0000256" key="2">
    <source>
        <dbReference type="ARBA" id="ARBA00022966"/>
    </source>
</evidence>
<proteinExistence type="predicted"/>
<dbReference type="InterPro" id="IPR050473">
    <property type="entry name" value="A2M/Complement_sys"/>
</dbReference>
<gene>
    <name evidence="5" type="ORF">MCOR_40716</name>
</gene>
<dbReference type="PANTHER" id="PTHR11412">
    <property type="entry name" value="MACROGLOBULIN / COMPLEMENT"/>
    <property type="match status" value="1"/>
</dbReference>
<evidence type="ECO:0000256" key="1">
    <source>
        <dbReference type="ARBA" id="ARBA00022729"/>
    </source>
</evidence>
<protein>
    <submittedName>
        <fullName evidence="5">CD109</fullName>
    </submittedName>
</protein>
<evidence type="ECO:0000259" key="4">
    <source>
        <dbReference type="Pfam" id="PF17791"/>
    </source>
</evidence>
<dbReference type="AlphaFoldDB" id="A0A6J8DGR9"/>
<evidence type="ECO:0000256" key="3">
    <source>
        <dbReference type="SAM" id="SignalP"/>
    </source>
</evidence>
<dbReference type="Gene3D" id="2.60.40.1930">
    <property type="match status" value="1"/>
</dbReference>
<dbReference type="OrthoDB" id="9998011at2759"/>
<evidence type="ECO:0000313" key="6">
    <source>
        <dbReference type="Proteomes" id="UP000507470"/>
    </source>
</evidence>
<dbReference type="InterPro" id="IPR041555">
    <property type="entry name" value="MG3"/>
</dbReference>
<dbReference type="Gene3D" id="2.60.40.1940">
    <property type="match status" value="1"/>
</dbReference>
<name>A0A6J8DGR9_MYTCO</name>
<dbReference type="EMBL" id="CACVKT020007383">
    <property type="protein sequence ID" value="CAC5407215.1"/>
    <property type="molecule type" value="Genomic_DNA"/>
</dbReference>
<keyword evidence="2" id="KW-0882">Thioester bond</keyword>
<keyword evidence="1 3" id="KW-0732">Signal</keyword>
<keyword evidence="6" id="KW-1185">Reference proteome</keyword>
<feature type="chain" id="PRO_5026675604" evidence="3">
    <location>
        <begin position="18"/>
        <end position="470"/>
    </location>
</feature>
<accession>A0A6J8DGR9</accession>
<organism evidence="5 6">
    <name type="scientific">Mytilus coruscus</name>
    <name type="common">Sea mussel</name>
    <dbReference type="NCBI Taxonomy" id="42192"/>
    <lineage>
        <taxon>Eukaryota</taxon>
        <taxon>Metazoa</taxon>
        <taxon>Spiralia</taxon>
        <taxon>Lophotrochozoa</taxon>
        <taxon>Mollusca</taxon>
        <taxon>Bivalvia</taxon>
        <taxon>Autobranchia</taxon>
        <taxon>Pteriomorphia</taxon>
        <taxon>Mytilida</taxon>
        <taxon>Mytiloidea</taxon>
        <taxon>Mytilidae</taxon>
        <taxon>Mytilinae</taxon>
        <taxon>Mytilus</taxon>
    </lineage>
</organism>
<dbReference type="Proteomes" id="UP000507470">
    <property type="component" value="Unassembled WGS sequence"/>
</dbReference>